<reference evidence="2" key="1">
    <citation type="journal article" date="2022" name="Mol. Ecol. Resour.">
        <title>The genomes of chicory, endive, great burdock and yacon provide insights into Asteraceae palaeo-polyploidization history and plant inulin production.</title>
        <authorList>
            <person name="Fan W."/>
            <person name="Wang S."/>
            <person name="Wang H."/>
            <person name="Wang A."/>
            <person name="Jiang F."/>
            <person name="Liu H."/>
            <person name="Zhao H."/>
            <person name="Xu D."/>
            <person name="Zhang Y."/>
        </authorList>
    </citation>
    <scope>NUCLEOTIDE SEQUENCE [LARGE SCALE GENOMIC DNA]</scope>
    <source>
        <strain evidence="2">cv. Yunnan</strain>
    </source>
</reference>
<dbReference type="Proteomes" id="UP001056120">
    <property type="component" value="Linkage Group LG26"/>
</dbReference>
<dbReference type="EMBL" id="CM042043">
    <property type="protein sequence ID" value="KAI3696348.1"/>
    <property type="molecule type" value="Genomic_DNA"/>
</dbReference>
<keyword evidence="2" id="KW-1185">Reference proteome</keyword>
<protein>
    <submittedName>
        <fullName evidence="1">Uncharacterized protein</fullName>
    </submittedName>
</protein>
<evidence type="ECO:0000313" key="2">
    <source>
        <dbReference type="Proteomes" id="UP001056120"/>
    </source>
</evidence>
<gene>
    <name evidence="1" type="ORF">L1987_79362</name>
</gene>
<sequence length="311" mass="34847">MTSIEDDKSLQMPLQDILLATNGFANKNLIAKGGFGNVYKGISEEHGCIAVKQLDRGQGQGDHEFKTEIALLSEYKHENIVSLVGFCDEDGEKILYALPIWTLAFLSPILVAHKDILIQSTVNKPERAKKEAKPAAGDEKKRKGSLRPPPSPSPRPQEFVFSVFMHCEDCARKVRRCLKDFAGVEGVVTDCYTHKVVVKGEKADPVKVLERIKNETHRQVELLSPDPKRSADQEGPSKRKDKKDEKGKKTGEGKKEEKEATPTVGDEKIKAHKHVSKVPTKEPNKSNRKVQQYLKGEGVEMFLWIVKLKRS</sequence>
<proteinExistence type="predicted"/>
<name>A0ACB8ZG97_9ASTR</name>
<accession>A0ACB8ZG97</accession>
<comment type="caution">
    <text evidence="1">The sequence shown here is derived from an EMBL/GenBank/DDBJ whole genome shotgun (WGS) entry which is preliminary data.</text>
</comment>
<evidence type="ECO:0000313" key="1">
    <source>
        <dbReference type="EMBL" id="KAI3696348.1"/>
    </source>
</evidence>
<reference evidence="1 2" key="2">
    <citation type="journal article" date="2022" name="Mol. Ecol. Resour.">
        <title>The genomes of chicory, endive, great burdock and yacon provide insights into Asteraceae paleo-polyploidization history and plant inulin production.</title>
        <authorList>
            <person name="Fan W."/>
            <person name="Wang S."/>
            <person name="Wang H."/>
            <person name="Wang A."/>
            <person name="Jiang F."/>
            <person name="Liu H."/>
            <person name="Zhao H."/>
            <person name="Xu D."/>
            <person name="Zhang Y."/>
        </authorList>
    </citation>
    <scope>NUCLEOTIDE SEQUENCE [LARGE SCALE GENOMIC DNA]</scope>
    <source>
        <strain evidence="2">cv. Yunnan</strain>
        <tissue evidence="1">Leaves</tissue>
    </source>
</reference>
<organism evidence="1 2">
    <name type="scientific">Smallanthus sonchifolius</name>
    <dbReference type="NCBI Taxonomy" id="185202"/>
    <lineage>
        <taxon>Eukaryota</taxon>
        <taxon>Viridiplantae</taxon>
        <taxon>Streptophyta</taxon>
        <taxon>Embryophyta</taxon>
        <taxon>Tracheophyta</taxon>
        <taxon>Spermatophyta</taxon>
        <taxon>Magnoliopsida</taxon>
        <taxon>eudicotyledons</taxon>
        <taxon>Gunneridae</taxon>
        <taxon>Pentapetalae</taxon>
        <taxon>asterids</taxon>
        <taxon>campanulids</taxon>
        <taxon>Asterales</taxon>
        <taxon>Asteraceae</taxon>
        <taxon>Asteroideae</taxon>
        <taxon>Heliantheae alliance</taxon>
        <taxon>Millerieae</taxon>
        <taxon>Smallanthus</taxon>
    </lineage>
</organism>